<evidence type="ECO:0000313" key="16">
    <source>
        <dbReference type="Proteomes" id="UP001498398"/>
    </source>
</evidence>
<feature type="transmembrane region" description="Helical" evidence="14">
    <location>
        <begin position="12"/>
        <end position="30"/>
    </location>
</feature>
<dbReference type="CDD" id="cd11069">
    <property type="entry name" value="CYP_FUM15-like"/>
    <property type="match status" value="1"/>
</dbReference>
<sequence>MAMVSSLYEPKLLSTIVLAFIGLWFLHRLFQRFSSSKGGRGLGVGFSNIPGPKPVSWWAGNLPQIFNSHKGWEFHGMMLEKFGATVSYHGLLGSRRLYTSDPKALYHILVKDQAQAHSQNTTGIGIYEESPSFITFNNLVFGPGLLSTIGLAHRKQRKVLNPVFGVRKIKGLVPIFYEVAHRVSSTVCLMGLHCSDNEIKLETTLKQKVHSGPQEIDILSWLSRASLEFIGRSGLGYSFDPLKDDAPAHEYTRNLKELVQLSVPLMFLRIYVIPWAVKIGSPAFRRAVCKWVPWKRVRRIQELIDYMWSVSEEIYLSKRKELEEMDSTDQEEEQGADILKVLIRENRKASSEDRLDEAEILGQLSTLIFAAQDTTSNAMTRMISLLSLHPQVQTKLREEITQARAAAEGDLDYDQLEMLPYLEAVCRETLRLFPPVPLLFRTALRDAILPLSKPISSTNGSTNEIFIPQGTQIMISIINCNRDPDIWGQDAMEWKPERWLEPLPDAVLEAKIPGVYSPLMTFNAGGRSCIGFKFSQLEMKVVMSILVELFKFSPAPNKEIVWQMSTVATPVVVDGDSSLPQLPVVIELA</sequence>
<evidence type="ECO:0000256" key="12">
    <source>
        <dbReference type="ARBA" id="ARBA00023136"/>
    </source>
</evidence>
<keyword evidence="8 14" id="KW-1133">Transmembrane helix</keyword>
<evidence type="ECO:0000256" key="11">
    <source>
        <dbReference type="ARBA" id="ARBA00023033"/>
    </source>
</evidence>
<protein>
    <recommendedName>
        <fullName evidence="17">Cytochrome P450</fullName>
    </recommendedName>
</protein>
<evidence type="ECO:0000256" key="2">
    <source>
        <dbReference type="ARBA" id="ARBA00004370"/>
    </source>
</evidence>
<keyword evidence="12 14" id="KW-0472">Membrane</keyword>
<name>A0ABR1JYL2_9AGAR</name>
<evidence type="ECO:0000256" key="5">
    <source>
        <dbReference type="ARBA" id="ARBA00022617"/>
    </source>
</evidence>
<dbReference type="PROSITE" id="PS00086">
    <property type="entry name" value="CYTOCHROME_P450"/>
    <property type="match status" value="1"/>
</dbReference>
<keyword evidence="5 13" id="KW-0349">Heme</keyword>
<dbReference type="InterPro" id="IPR002401">
    <property type="entry name" value="Cyt_P450_E_grp-I"/>
</dbReference>
<comment type="cofactor">
    <cofactor evidence="1">
        <name>heme</name>
        <dbReference type="ChEBI" id="CHEBI:30413"/>
    </cofactor>
</comment>
<evidence type="ECO:0000256" key="1">
    <source>
        <dbReference type="ARBA" id="ARBA00001971"/>
    </source>
</evidence>
<dbReference type="Pfam" id="PF00067">
    <property type="entry name" value="p450"/>
    <property type="match status" value="1"/>
</dbReference>
<evidence type="ECO:0008006" key="17">
    <source>
        <dbReference type="Google" id="ProtNLM"/>
    </source>
</evidence>
<comment type="pathway">
    <text evidence="3">Secondary metabolite biosynthesis; terpenoid biosynthesis.</text>
</comment>
<dbReference type="PRINTS" id="PR00385">
    <property type="entry name" value="P450"/>
</dbReference>
<dbReference type="Gene3D" id="1.10.630.10">
    <property type="entry name" value="Cytochrome P450"/>
    <property type="match status" value="1"/>
</dbReference>
<dbReference type="Proteomes" id="UP001498398">
    <property type="component" value="Unassembled WGS sequence"/>
</dbReference>
<evidence type="ECO:0000256" key="14">
    <source>
        <dbReference type="SAM" id="Phobius"/>
    </source>
</evidence>
<evidence type="ECO:0000256" key="13">
    <source>
        <dbReference type="RuleBase" id="RU000461"/>
    </source>
</evidence>
<evidence type="ECO:0000256" key="7">
    <source>
        <dbReference type="ARBA" id="ARBA00022723"/>
    </source>
</evidence>
<dbReference type="PANTHER" id="PTHR24305">
    <property type="entry name" value="CYTOCHROME P450"/>
    <property type="match status" value="1"/>
</dbReference>
<keyword evidence="9 13" id="KW-0560">Oxidoreductase</keyword>
<evidence type="ECO:0000256" key="8">
    <source>
        <dbReference type="ARBA" id="ARBA00022989"/>
    </source>
</evidence>
<dbReference type="InterPro" id="IPR036396">
    <property type="entry name" value="Cyt_P450_sf"/>
</dbReference>
<dbReference type="PRINTS" id="PR00463">
    <property type="entry name" value="EP450I"/>
</dbReference>
<dbReference type="InterPro" id="IPR050121">
    <property type="entry name" value="Cytochrome_P450_monoxygenase"/>
</dbReference>
<keyword evidence="6 14" id="KW-0812">Transmembrane</keyword>
<dbReference type="EMBL" id="JBANRG010000005">
    <property type="protein sequence ID" value="KAK7466363.1"/>
    <property type="molecule type" value="Genomic_DNA"/>
</dbReference>
<dbReference type="SUPFAM" id="SSF48264">
    <property type="entry name" value="Cytochrome P450"/>
    <property type="match status" value="1"/>
</dbReference>
<evidence type="ECO:0000256" key="9">
    <source>
        <dbReference type="ARBA" id="ARBA00023002"/>
    </source>
</evidence>
<reference evidence="15 16" key="1">
    <citation type="submission" date="2024-01" db="EMBL/GenBank/DDBJ databases">
        <title>A draft genome for the cacao thread blight pathogen Marasmiellus scandens.</title>
        <authorList>
            <person name="Baruah I.K."/>
            <person name="Leung J."/>
            <person name="Bukari Y."/>
            <person name="Amoako-Attah I."/>
            <person name="Meinhardt L.W."/>
            <person name="Bailey B.A."/>
            <person name="Cohen S.P."/>
        </authorList>
    </citation>
    <scope>NUCLEOTIDE SEQUENCE [LARGE SCALE GENOMIC DNA]</scope>
    <source>
        <strain evidence="15 16">GH-19</strain>
    </source>
</reference>
<evidence type="ECO:0000313" key="15">
    <source>
        <dbReference type="EMBL" id="KAK7466363.1"/>
    </source>
</evidence>
<evidence type="ECO:0000256" key="6">
    <source>
        <dbReference type="ARBA" id="ARBA00022692"/>
    </source>
</evidence>
<dbReference type="PANTHER" id="PTHR24305:SF166">
    <property type="entry name" value="CYTOCHROME P450 12A4, MITOCHONDRIAL-RELATED"/>
    <property type="match status" value="1"/>
</dbReference>
<accession>A0ABR1JYL2</accession>
<gene>
    <name evidence="15" type="ORF">VKT23_005090</name>
</gene>
<keyword evidence="16" id="KW-1185">Reference proteome</keyword>
<comment type="caution">
    <text evidence="15">The sequence shown here is derived from an EMBL/GenBank/DDBJ whole genome shotgun (WGS) entry which is preliminary data.</text>
</comment>
<proteinExistence type="inferred from homology"/>
<comment type="subcellular location">
    <subcellularLocation>
        <location evidence="2">Membrane</location>
    </subcellularLocation>
</comment>
<dbReference type="InterPro" id="IPR001128">
    <property type="entry name" value="Cyt_P450"/>
</dbReference>
<keyword evidence="7 13" id="KW-0479">Metal-binding</keyword>
<organism evidence="15 16">
    <name type="scientific">Marasmiellus scandens</name>
    <dbReference type="NCBI Taxonomy" id="2682957"/>
    <lineage>
        <taxon>Eukaryota</taxon>
        <taxon>Fungi</taxon>
        <taxon>Dikarya</taxon>
        <taxon>Basidiomycota</taxon>
        <taxon>Agaricomycotina</taxon>
        <taxon>Agaricomycetes</taxon>
        <taxon>Agaricomycetidae</taxon>
        <taxon>Agaricales</taxon>
        <taxon>Marasmiineae</taxon>
        <taxon>Omphalotaceae</taxon>
        <taxon>Marasmiellus</taxon>
    </lineage>
</organism>
<evidence type="ECO:0000256" key="3">
    <source>
        <dbReference type="ARBA" id="ARBA00004721"/>
    </source>
</evidence>
<evidence type="ECO:0000256" key="10">
    <source>
        <dbReference type="ARBA" id="ARBA00023004"/>
    </source>
</evidence>
<keyword evidence="10 13" id="KW-0408">Iron</keyword>
<comment type="similarity">
    <text evidence="4 13">Belongs to the cytochrome P450 family.</text>
</comment>
<evidence type="ECO:0000256" key="4">
    <source>
        <dbReference type="ARBA" id="ARBA00010617"/>
    </source>
</evidence>
<dbReference type="InterPro" id="IPR017972">
    <property type="entry name" value="Cyt_P450_CS"/>
</dbReference>
<keyword evidence="11 13" id="KW-0503">Monooxygenase</keyword>